<proteinExistence type="predicted"/>
<keyword evidence="2" id="KW-1185">Reference proteome</keyword>
<evidence type="ECO:0000313" key="2">
    <source>
        <dbReference type="Proteomes" id="UP001057375"/>
    </source>
</evidence>
<accession>A0ABQ5KS19</accession>
<organism evidence="1 2">
    <name type="scientific">Aduncisulcus paluster</name>
    <dbReference type="NCBI Taxonomy" id="2918883"/>
    <lineage>
        <taxon>Eukaryota</taxon>
        <taxon>Metamonada</taxon>
        <taxon>Carpediemonas-like organisms</taxon>
        <taxon>Aduncisulcus</taxon>
    </lineage>
</organism>
<protein>
    <submittedName>
        <fullName evidence="1">Uncharacterized protein</fullName>
    </submittedName>
</protein>
<dbReference type="Proteomes" id="UP001057375">
    <property type="component" value="Unassembled WGS sequence"/>
</dbReference>
<reference evidence="1" key="1">
    <citation type="submission" date="2022-03" db="EMBL/GenBank/DDBJ databases">
        <title>Draft genome sequence of Aduncisulcus paluster, a free-living microaerophilic Fornicata.</title>
        <authorList>
            <person name="Yuyama I."/>
            <person name="Kume K."/>
            <person name="Tamura T."/>
            <person name="Inagaki Y."/>
            <person name="Hashimoto T."/>
        </authorList>
    </citation>
    <scope>NUCLEOTIDE SEQUENCE</scope>
    <source>
        <strain evidence="1">NY0171</strain>
    </source>
</reference>
<comment type="caution">
    <text evidence="1">The sequence shown here is derived from an EMBL/GenBank/DDBJ whole genome shotgun (WGS) entry which is preliminary data.</text>
</comment>
<evidence type="ECO:0000313" key="1">
    <source>
        <dbReference type="EMBL" id="GKT35262.1"/>
    </source>
</evidence>
<sequence>MMPSEQTSSSVFVRKQAHDILFATAPDGKAKLGEVWAKYKQSLRKGSDVSEQHETRDYREATSTISEEDGLSIQDLTQSFGTRSPRIAANAVRATGYGAPKVVIREPEVRDDIPSVIARKFPVSERKLEAFTSFLHTASCSELSAIPDEYIIQLLGLAQAINSRFKIQK</sequence>
<dbReference type="EMBL" id="BQXS01010955">
    <property type="protein sequence ID" value="GKT35262.1"/>
    <property type="molecule type" value="Genomic_DNA"/>
</dbReference>
<gene>
    <name evidence="1" type="ORF">ADUPG1_008454</name>
</gene>
<name>A0ABQ5KS19_9EUKA</name>